<evidence type="ECO:0000313" key="2">
    <source>
        <dbReference type="EMBL" id="OIO30424.1"/>
    </source>
</evidence>
<keyword evidence="1" id="KW-1133">Transmembrane helix</keyword>
<dbReference type="STRING" id="1805281.AUJ77_03175"/>
<keyword evidence="1" id="KW-0472">Membrane</keyword>
<accession>A0A1J4V377</accession>
<dbReference type="EMBL" id="MNVN01000018">
    <property type="protein sequence ID" value="OIO30424.1"/>
    <property type="molecule type" value="Genomic_DNA"/>
</dbReference>
<sequence length="90" mass="10228">MVVLIFLVFVVAYELLSAYYPKVTTCVAEFVKKKITLLLSVLFLFSISISCWDFLIGDMAWSFLELFFAVMFALAVKGSRRLKDESALIS</sequence>
<keyword evidence="1" id="KW-0812">Transmembrane</keyword>
<dbReference type="Proteomes" id="UP000181992">
    <property type="component" value="Unassembled WGS sequence"/>
</dbReference>
<comment type="caution">
    <text evidence="2">The sequence shown here is derived from an EMBL/GenBank/DDBJ whole genome shotgun (WGS) entry which is preliminary data.</text>
</comment>
<proteinExistence type="predicted"/>
<organism evidence="2 3">
    <name type="scientific">Candidatus Nomurabacteria bacterium CG1_02_43_90</name>
    <dbReference type="NCBI Taxonomy" id="1805281"/>
    <lineage>
        <taxon>Bacteria</taxon>
        <taxon>Candidatus Nomuraibacteriota</taxon>
    </lineage>
</organism>
<evidence type="ECO:0000313" key="3">
    <source>
        <dbReference type="Proteomes" id="UP000181992"/>
    </source>
</evidence>
<dbReference type="AlphaFoldDB" id="A0A1J4V377"/>
<name>A0A1J4V377_9BACT</name>
<protein>
    <submittedName>
        <fullName evidence="2">Uncharacterized protein</fullName>
    </submittedName>
</protein>
<reference evidence="2 3" key="1">
    <citation type="journal article" date="2016" name="Environ. Microbiol.">
        <title>Genomic resolution of a cold subsurface aquifer community provides metabolic insights for novel microbes adapted to high CO concentrations.</title>
        <authorList>
            <person name="Probst A.J."/>
            <person name="Castelle C.J."/>
            <person name="Singh A."/>
            <person name="Brown C.T."/>
            <person name="Anantharaman K."/>
            <person name="Sharon I."/>
            <person name="Hug L.A."/>
            <person name="Burstein D."/>
            <person name="Emerson J.B."/>
            <person name="Thomas B.C."/>
            <person name="Banfield J.F."/>
        </authorList>
    </citation>
    <scope>NUCLEOTIDE SEQUENCE [LARGE SCALE GENOMIC DNA]</scope>
    <source>
        <strain evidence="2">CG1_02_43_90</strain>
    </source>
</reference>
<evidence type="ECO:0000256" key="1">
    <source>
        <dbReference type="SAM" id="Phobius"/>
    </source>
</evidence>
<gene>
    <name evidence="2" type="ORF">AUJ77_03175</name>
</gene>
<feature type="transmembrane region" description="Helical" evidence="1">
    <location>
        <begin position="41"/>
        <end position="74"/>
    </location>
</feature>